<dbReference type="RefSeq" id="WP_143608826.1">
    <property type="nucleotide sequence ID" value="NZ_CP107955.1"/>
</dbReference>
<reference evidence="1 2" key="1">
    <citation type="submission" date="2023-02" db="EMBL/GenBank/DDBJ databases">
        <authorList>
            <person name="Maleckis M."/>
        </authorList>
    </citation>
    <scope>NUCLEOTIDE SEQUENCE [LARGE SCALE GENOMIC DNA]</scope>
    <source>
        <strain evidence="1 2">P8-A2</strain>
    </source>
</reference>
<keyword evidence="2" id="KW-1185">Reference proteome</keyword>
<sequence>MTTTPLTAPLVDAFATGFLRTAIHRLPAGGYLWVRRPGADRPTPLTGPTPGARAALDSLPPLSSPGVCLALPTTESDALHYPAPGADSVAKLLWTDLTPAATAHLAAALHGTGRLLRALHTAPGGTAETDRTGPGGPARLASWMDSGTGPRCARQLHGVLRDRLGDARWKTVRAWCHALTEPSPGGGTLLHGAPSTGGLVPSPAGTDAALFTGEDITRGPAGFDLGWLLGEFLELRMTTAARALHRPVLTDLPAALLDGYGAGADPGTTGRAAVLRIMTHAHDFAAYVGWHAELDLYATTLPRYIDTEGHAALDGTA</sequence>
<evidence type="ECO:0000313" key="1">
    <source>
        <dbReference type="EMBL" id="MDU8995626.1"/>
    </source>
</evidence>
<dbReference type="Proteomes" id="UP001257627">
    <property type="component" value="Unassembled WGS sequence"/>
</dbReference>
<evidence type="ECO:0000313" key="2">
    <source>
        <dbReference type="Proteomes" id="UP001257627"/>
    </source>
</evidence>
<organism evidence="1 2">
    <name type="scientific">Streptomyces mirabilis</name>
    <dbReference type="NCBI Taxonomy" id="68239"/>
    <lineage>
        <taxon>Bacteria</taxon>
        <taxon>Bacillati</taxon>
        <taxon>Actinomycetota</taxon>
        <taxon>Actinomycetes</taxon>
        <taxon>Kitasatosporales</taxon>
        <taxon>Streptomycetaceae</taxon>
        <taxon>Streptomyces</taxon>
    </lineage>
</organism>
<comment type="caution">
    <text evidence="1">The sequence shown here is derived from an EMBL/GenBank/DDBJ whole genome shotgun (WGS) entry which is preliminary data.</text>
</comment>
<accession>A0ABU3UNZ0</accession>
<name>A0ABU3UNZ0_9ACTN</name>
<gene>
    <name evidence="1" type="ORF">PU648_25370</name>
</gene>
<proteinExistence type="predicted"/>
<dbReference type="EMBL" id="JARAKF010000001">
    <property type="protein sequence ID" value="MDU8995626.1"/>
    <property type="molecule type" value="Genomic_DNA"/>
</dbReference>
<evidence type="ECO:0008006" key="3">
    <source>
        <dbReference type="Google" id="ProtNLM"/>
    </source>
</evidence>
<protein>
    <recommendedName>
        <fullName evidence="3">Phosphotransferase enzyme family protein</fullName>
    </recommendedName>
</protein>